<dbReference type="EMBL" id="CAAJGR010000006">
    <property type="protein sequence ID" value="VHO05821.1"/>
    <property type="molecule type" value="Genomic_DNA"/>
</dbReference>
<dbReference type="PANTHER" id="PTHR32089">
    <property type="entry name" value="METHYL-ACCEPTING CHEMOTAXIS PROTEIN MCPB"/>
    <property type="match status" value="1"/>
</dbReference>
<evidence type="ECO:0000256" key="4">
    <source>
        <dbReference type="SAM" id="Coils"/>
    </source>
</evidence>
<dbReference type="Gene3D" id="6.10.250.3200">
    <property type="match status" value="1"/>
</dbReference>
<name>A0A486XV90_9GAMM</name>
<keyword evidence="2 3" id="KW-0807">Transducer</keyword>
<protein>
    <submittedName>
        <fullName evidence="6">Methyl-accepting chemotaxis protein</fullName>
    </submittedName>
</protein>
<dbReference type="Gene3D" id="1.20.120.30">
    <property type="entry name" value="Aspartate receptor, ligand-binding domain"/>
    <property type="match status" value="1"/>
</dbReference>
<gene>
    <name evidence="6" type="ORF">BAL341_2907</name>
</gene>
<dbReference type="GO" id="GO:0007165">
    <property type="term" value="P:signal transduction"/>
    <property type="evidence" value="ECO:0007669"/>
    <property type="project" value="UniProtKB-KW"/>
</dbReference>
<evidence type="ECO:0000313" key="6">
    <source>
        <dbReference type="EMBL" id="VHO05821.1"/>
    </source>
</evidence>
<dbReference type="Pfam" id="PF00015">
    <property type="entry name" value="MCPsignal"/>
    <property type="match status" value="1"/>
</dbReference>
<dbReference type="PROSITE" id="PS50111">
    <property type="entry name" value="CHEMOTAXIS_TRANSDUC_2"/>
    <property type="match status" value="1"/>
</dbReference>
<reference evidence="6" key="1">
    <citation type="submission" date="2019-04" db="EMBL/GenBank/DDBJ databases">
        <authorList>
            <person name="Brambilla D."/>
        </authorList>
    </citation>
    <scope>NUCLEOTIDE SEQUENCE</scope>
    <source>
        <strain evidence="6">BAL1</strain>
    </source>
</reference>
<dbReference type="AlphaFoldDB" id="A0A486XV90"/>
<dbReference type="PANTHER" id="PTHR32089:SF70">
    <property type="entry name" value="ENERGY TAXIS MODULATING METHYL ACCEPTING SENSORY TRANSDUCER"/>
    <property type="match status" value="1"/>
</dbReference>
<evidence type="ECO:0000259" key="5">
    <source>
        <dbReference type="PROSITE" id="PS50111"/>
    </source>
</evidence>
<comment type="subcellular location">
    <subcellularLocation>
        <location evidence="1">Membrane</location>
    </subcellularLocation>
</comment>
<evidence type="ECO:0000256" key="3">
    <source>
        <dbReference type="PROSITE-ProRule" id="PRU00284"/>
    </source>
</evidence>
<dbReference type="GO" id="GO:0006935">
    <property type="term" value="P:chemotaxis"/>
    <property type="evidence" value="ECO:0007669"/>
    <property type="project" value="UniProtKB-ARBA"/>
</dbReference>
<dbReference type="InterPro" id="IPR025991">
    <property type="entry name" value="Chemoreceptor_zinc-bind_dom"/>
</dbReference>
<accession>A0A486XV90</accession>
<dbReference type="Pfam" id="PF13682">
    <property type="entry name" value="CZB"/>
    <property type="match status" value="1"/>
</dbReference>
<feature type="domain" description="Methyl-accepting transducer" evidence="5">
    <location>
        <begin position="36"/>
        <end position="274"/>
    </location>
</feature>
<feature type="coiled-coil region" evidence="4">
    <location>
        <begin position="5"/>
        <end position="57"/>
    </location>
</feature>
<keyword evidence="4" id="KW-0175">Coiled coil</keyword>
<dbReference type="SUPFAM" id="SSF58104">
    <property type="entry name" value="Methyl-accepting chemotaxis protein (MCP) signaling domain"/>
    <property type="match status" value="1"/>
</dbReference>
<evidence type="ECO:0000256" key="1">
    <source>
        <dbReference type="ARBA" id="ARBA00004370"/>
    </source>
</evidence>
<dbReference type="InterPro" id="IPR004089">
    <property type="entry name" value="MCPsignal_dom"/>
</dbReference>
<proteinExistence type="predicted"/>
<evidence type="ECO:0000256" key="2">
    <source>
        <dbReference type="ARBA" id="ARBA00023224"/>
    </source>
</evidence>
<organism evidence="6">
    <name type="scientific">Rheinheimera sp. BAL341</name>
    <dbReference type="NCBI Taxonomy" id="1708203"/>
    <lineage>
        <taxon>Bacteria</taxon>
        <taxon>Pseudomonadati</taxon>
        <taxon>Pseudomonadota</taxon>
        <taxon>Gammaproteobacteria</taxon>
        <taxon>Chromatiales</taxon>
        <taxon>Chromatiaceae</taxon>
        <taxon>Rheinheimera</taxon>
    </lineage>
</organism>
<sequence>MFGFTAELKAQIQQLQHQLKQQQQQQLQDKANWQLKLDELQQQVAAYQEQYSDCAERTRIQLQGGDMLNTIRDGMLANANELGQEQKVLSQLDELFSQTRSAISNLQQRASHLNAHAEKSMSTADALNESANGISQLVSSIQQISEQTNLLALNAAIEAARAGDAGRGFAVVASEVRQLASNAHQASANIEQLVKQVIDQTEMIKQVVLTNQQCASDIGASSTQIDNVVSHVLTSSDKMQTVVGDAAMQAFLTTVKLDHAVWKNQVYRMIDNKDMAAKVNSHNECRLGKWYYEGDGKSLAQLATYRAIEEPHKAVHFAGKEAIKAMQASDESAMTAALSEMERASVSVVQAIDQLLAQNKEKY</sequence>
<dbReference type="SMART" id="SM00283">
    <property type="entry name" value="MA"/>
    <property type="match status" value="1"/>
</dbReference>
<dbReference type="GO" id="GO:0016020">
    <property type="term" value="C:membrane"/>
    <property type="evidence" value="ECO:0007669"/>
    <property type="project" value="UniProtKB-SubCell"/>
</dbReference>